<protein>
    <submittedName>
        <fullName evidence="3">Uncharacterized protein</fullName>
    </submittedName>
</protein>
<sequence>MACDPIHDYSHKELAKILGSLAHNLLLQAKGGETSISRLEQESTALKIQAGEARRNLEIAHGQLDQLTTEMEHRHQMAGEQQPELQEEVVKLQTALAELQVNTAQREQQEKGMREELSEELQQAKGLLKRAEAELRERDAKDMAYEGHLQTEGIGATAVHGPNIMPDTPVDPETTQGGEPPGTTGDGPWEDDIHQHEPQGLTVNSITFLKMVQKSPGTDDQWHKIWKLHLRQQKS</sequence>
<keyword evidence="1" id="KW-0175">Coiled coil</keyword>
<organism evidence="3 4">
    <name type="scientific">Hemibagrus wyckioides</name>
    <dbReference type="NCBI Taxonomy" id="337641"/>
    <lineage>
        <taxon>Eukaryota</taxon>
        <taxon>Metazoa</taxon>
        <taxon>Chordata</taxon>
        <taxon>Craniata</taxon>
        <taxon>Vertebrata</taxon>
        <taxon>Euteleostomi</taxon>
        <taxon>Actinopterygii</taxon>
        <taxon>Neopterygii</taxon>
        <taxon>Teleostei</taxon>
        <taxon>Ostariophysi</taxon>
        <taxon>Siluriformes</taxon>
        <taxon>Bagridae</taxon>
        <taxon>Hemibagrus</taxon>
    </lineage>
</organism>
<name>A0A9D3NXN6_9TELE</name>
<keyword evidence="4" id="KW-1185">Reference proteome</keyword>
<feature type="coiled-coil region" evidence="1">
    <location>
        <begin position="36"/>
        <end position="141"/>
    </location>
</feature>
<feature type="compositionally biased region" description="Low complexity" evidence="2">
    <location>
        <begin position="171"/>
        <end position="187"/>
    </location>
</feature>
<evidence type="ECO:0000256" key="1">
    <source>
        <dbReference type="SAM" id="Coils"/>
    </source>
</evidence>
<dbReference type="Proteomes" id="UP000824219">
    <property type="component" value="Linkage Group LG06"/>
</dbReference>
<dbReference type="EMBL" id="JAHKSW010000006">
    <property type="protein sequence ID" value="KAG7330790.1"/>
    <property type="molecule type" value="Genomic_DNA"/>
</dbReference>
<reference evidence="3 4" key="1">
    <citation type="submission" date="2021-06" db="EMBL/GenBank/DDBJ databases">
        <title>Chromosome-level genome assembly of the red-tail catfish (Hemibagrus wyckioides).</title>
        <authorList>
            <person name="Shao F."/>
        </authorList>
    </citation>
    <scope>NUCLEOTIDE SEQUENCE [LARGE SCALE GENOMIC DNA]</scope>
    <source>
        <strain evidence="3">EC202008001</strain>
        <tissue evidence="3">Blood</tissue>
    </source>
</reference>
<dbReference type="OrthoDB" id="8936501at2759"/>
<proteinExistence type="predicted"/>
<gene>
    <name evidence="3" type="ORF">KOW79_004759</name>
</gene>
<comment type="caution">
    <text evidence="3">The sequence shown here is derived from an EMBL/GenBank/DDBJ whole genome shotgun (WGS) entry which is preliminary data.</text>
</comment>
<feature type="region of interest" description="Disordered" evidence="2">
    <location>
        <begin position="157"/>
        <end position="201"/>
    </location>
</feature>
<dbReference type="AlphaFoldDB" id="A0A9D3NXN6"/>
<evidence type="ECO:0000256" key="2">
    <source>
        <dbReference type="SAM" id="MobiDB-lite"/>
    </source>
</evidence>
<evidence type="ECO:0000313" key="4">
    <source>
        <dbReference type="Proteomes" id="UP000824219"/>
    </source>
</evidence>
<accession>A0A9D3NXN6</accession>
<evidence type="ECO:0000313" key="3">
    <source>
        <dbReference type="EMBL" id="KAG7330790.1"/>
    </source>
</evidence>